<dbReference type="Gene3D" id="2.160.10.10">
    <property type="entry name" value="Hexapeptide repeat proteins"/>
    <property type="match status" value="1"/>
</dbReference>
<dbReference type="CDD" id="cd02540">
    <property type="entry name" value="GT2_GlmU_N_bac"/>
    <property type="match status" value="1"/>
</dbReference>
<dbReference type="HAMAP" id="MF_01631">
    <property type="entry name" value="GlmU"/>
    <property type="match status" value="1"/>
</dbReference>
<comment type="pathway">
    <text evidence="3 20">Nucleotide-sugar biosynthesis; UDP-N-acetyl-alpha-D-glucosamine biosynthesis; UDP-N-acetyl-alpha-D-glucosamine from N-acetyl-alpha-D-glucosamine 1-phosphate: step 1/1.</text>
</comment>
<feature type="binding site" evidence="20">
    <location>
        <position position="407"/>
    </location>
    <ligand>
        <name>acetyl-CoA</name>
        <dbReference type="ChEBI" id="CHEBI:57288"/>
    </ligand>
</feature>
<dbReference type="Proteomes" id="UP000569018">
    <property type="component" value="Unassembled WGS sequence"/>
</dbReference>
<feature type="binding site" evidence="20">
    <location>
        <begin position="388"/>
        <end position="389"/>
    </location>
    <ligand>
        <name>acetyl-CoA</name>
        <dbReference type="ChEBI" id="CHEBI:57288"/>
    </ligand>
</feature>
<feature type="binding site" evidence="20">
    <location>
        <position position="173"/>
    </location>
    <ligand>
        <name>UDP-N-acetyl-alpha-D-glucosamine</name>
        <dbReference type="ChEBI" id="CHEBI:57705"/>
    </ligand>
</feature>
<dbReference type="GO" id="GO:0008360">
    <property type="term" value="P:regulation of cell shape"/>
    <property type="evidence" value="ECO:0007669"/>
    <property type="project" value="UniProtKB-KW"/>
</dbReference>
<dbReference type="EC" id="2.7.7.23" evidence="20"/>
<protein>
    <recommendedName>
        <fullName evidence="20">Bifunctional protein GlmU</fullName>
    </recommendedName>
    <domain>
        <recommendedName>
            <fullName evidence="20">UDP-N-acetylglucosamine pyrophosphorylase</fullName>
            <ecNumber evidence="20">2.7.7.23</ecNumber>
        </recommendedName>
        <alternativeName>
            <fullName evidence="20">N-acetylglucosamine-1-phosphate uridyltransferase</fullName>
        </alternativeName>
    </domain>
    <domain>
        <recommendedName>
            <fullName evidence="20">Glucosamine-1-phosphate N-acetyltransferase</fullName>
            <ecNumber evidence="20">2.3.1.157</ecNumber>
        </recommendedName>
    </domain>
</protein>
<comment type="similarity">
    <text evidence="4 20">In the C-terminal section; belongs to the transferase hexapeptide repeat family.</text>
</comment>
<comment type="pathway">
    <text evidence="20">Bacterial outer membrane biogenesis; LPS lipid A biosynthesis.</text>
</comment>
<feature type="binding site" evidence="20">
    <location>
        <position position="425"/>
    </location>
    <ligand>
        <name>acetyl-CoA</name>
        <dbReference type="ChEBI" id="CHEBI:57288"/>
    </ligand>
</feature>
<keyword evidence="12 20" id="KW-0133">Cell shape</keyword>
<evidence type="ECO:0000256" key="11">
    <source>
        <dbReference type="ARBA" id="ARBA00022842"/>
    </source>
</evidence>
<evidence type="ECO:0000256" key="6">
    <source>
        <dbReference type="ARBA" id="ARBA00022490"/>
    </source>
</evidence>
<comment type="subunit">
    <text evidence="20">Homotrimer.</text>
</comment>
<dbReference type="PANTHER" id="PTHR43584">
    <property type="entry name" value="NUCLEOTIDYL TRANSFERASE"/>
    <property type="match status" value="1"/>
</dbReference>
<comment type="pathway">
    <text evidence="2 20">Nucleotide-sugar biosynthesis; UDP-N-acetyl-alpha-D-glucosamine biosynthesis; N-acetyl-alpha-D-glucosamine 1-phosphate from alpha-D-glucosamine 6-phosphate (route II): step 2/2.</text>
</comment>
<dbReference type="NCBIfam" id="NF010934">
    <property type="entry name" value="PRK14354.1"/>
    <property type="match status" value="1"/>
</dbReference>
<dbReference type="InterPro" id="IPR050065">
    <property type="entry name" value="GlmU-like"/>
</dbReference>
<evidence type="ECO:0000256" key="17">
    <source>
        <dbReference type="ARBA" id="ARBA00048247"/>
    </source>
</evidence>
<dbReference type="InterPro" id="IPR029044">
    <property type="entry name" value="Nucleotide-diphossugar_trans"/>
</dbReference>
<evidence type="ECO:0000256" key="20">
    <source>
        <dbReference type="HAMAP-Rule" id="MF_01631"/>
    </source>
</evidence>
<dbReference type="InterPro" id="IPR005882">
    <property type="entry name" value="Bifunctional_GlmU"/>
</dbReference>
<accession>A0A6V8Q462</accession>
<feature type="region of interest" description="N-acetyltransferase" evidence="20">
    <location>
        <begin position="254"/>
        <end position="459"/>
    </location>
</feature>
<dbReference type="GO" id="GO:0071555">
    <property type="term" value="P:cell wall organization"/>
    <property type="evidence" value="ECO:0007669"/>
    <property type="project" value="UniProtKB-KW"/>
</dbReference>
<feature type="binding site" evidence="20">
    <location>
        <position position="230"/>
    </location>
    <ligand>
        <name>UDP-N-acetyl-alpha-D-glucosamine</name>
        <dbReference type="ChEBI" id="CHEBI:57705"/>
    </ligand>
</feature>
<dbReference type="AlphaFoldDB" id="A0A6V8Q462"/>
<feature type="binding site" evidence="20">
    <location>
        <position position="158"/>
    </location>
    <ligand>
        <name>UDP-N-acetyl-alpha-D-glucosamine</name>
        <dbReference type="ChEBI" id="CHEBI:57705"/>
    </ligand>
</feature>
<feature type="region of interest" description="Pyrophosphorylase" evidence="20">
    <location>
        <begin position="1"/>
        <end position="232"/>
    </location>
</feature>
<evidence type="ECO:0000313" key="25">
    <source>
        <dbReference type="Proteomes" id="UP000569018"/>
    </source>
</evidence>
<feature type="binding site" evidence="20">
    <location>
        <position position="25"/>
    </location>
    <ligand>
        <name>UDP-N-acetyl-alpha-D-glucosamine</name>
        <dbReference type="ChEBI" id="CHEBI:57705"/>
    </ligand>
</feature>
<keyword evidence="15 20" id="KW-0012">Acyltransferase</keyword>
<dbReference type="InterPro" id="IPR011004">
    <property type="entry name" value="Trimer_LpxA-like_sf"/>
</dbReference>
<sequence>MNTPSFNCIILAAGQGTRMKSVRAKVLHPLCGRPMVHYVVKAVRKLPVDTIVLVIGHQHETVREELAYLNVDFVIQGEQLGTAHALSVAEDRVSNGDKPLLCLYGDVPLITPQILSSLLETHLQEQNEVTILTAIVSDPSGYGRIIREQRGRVVAITEDKDASPREKQIREINSGIYVFQPEAAFSSLRKISNQNAKGEYYLTDVIGILISAGRRVGAITADEREILGINSRKELAVAEAVMRQRIVEEWMERGVTFVNPQDSYVDESVTIGQDTVIFPSTYLKGRTEIGRNCLIGPSTWIVDSTIGQDSEVLFSVVRESTIHSGARIGPFSHIRSGTLLKEKVKVGAFCEVKKSTVDTGSKIPHLSYVGDTEMGKNVNIGAGTITCNYDGVNKHKTVIEDDAFVGSDTMLIAPVRVGKNATTAAGSVITKDVPDHALAIERTEQKNIEDWAKRKKQKE</sequence>
<comment type="function">
    <text evidence="19 20">Catalyzes the last two sequential reactions in the de novo biosynthetic pathway for UDP-N-acetylglucosamine (UDP-GlcNAc). The C-terminal domain catalyzes the transfer of acetyl group from acetyl coenzyme A to glucosamine-1-phosphate (GlcN-1-P) to produce N-acetylglucosamine-1-phosphate (GlcNAc-1-P), which is converted into UDP-GlcNAc by the transfer of uridine 5-monophosphate (from uridine 5-triphosphate), a reaction catalyzed by the N-terminal domain.</text>
</comment>
<dbReference type="PANTHER" id="PTHR43584:SF3">
    <property type="entry name" value="BIFUNCTIONAL PROTEIN GLMU"/>
    <property type="match status" value="1"/>
</dbReference>
<evidence type="ECO:0000256" key="8">
    <source>
        <dbReference type="ARBA" id="ARBA00022695"/>
    </source>
</evidence>
<evidence type="ECO:0000256" key="9">
    <source>
        <dbReference type="ARBA" id="ARBA00022723"/>
    </source>
</evidence>
<dbReference type="RefSeq" id="WP_176231619.1">
    <property type="nucleotide sequence ID" value="NZ_BLRZ01000015.1"/>
</dbReference>
<dbReference type="Proteomes" id="UP000585609">
    <property type="component" value="Unassembled WGS sequence"/>
</dbReference>
<dbReference type="InterPro" id="IPR005835">
    <property type="entry name" value="NTP_transferase_dom"/>
</dbReference>
<feature type="binding site" evidence="20">
    <location>
        <position position="143"/>
    </location>
    <ligand>
        <name>UDP-N-acetyl-alpha-D-glucosamine</name>
        <dbReference type="ChEBI" id="CHEBI:57705"/>
    </ligand>
</feature>
<feature type="binding site" evidence="20">
    <location>
        <position position="230"/>
    </location>
    <ligand>
        <name>Mg(2+)</name>
        <dbReference type="ChEBI" id="CHEBI:18420"/>
    </ligand>
</feature>
<feature type="binding site" evidence="20">
    <location>
        <position position="382"/>
    </location>
    <ligand>
        <name>acetyl-CoA</name>
        <dbReference type="ChEBI" id="CHEBI:57288"/>
    </ligand>
</feature>
<dbReference type="Gene3D" id="3.90.550.10">
    <property type="entry name" value="Spore Coat Polysaccharide Biosynthesis Protein SpsA, Chain A"/>
    <property type="match status" value="1"/>
</dbReference>
<reference evidence="25 26" key="1">
    <citation type="journal article" date="2020" name="Front. Microbiol.">
        <title>Single-cell genomics of novel Actinobacteria with the Wood-Ljungdahl pathway discovered in a serpentinizing system.</title>
        <authorList>
            <person name="Merino N."/>
            <person name="Kawai M."/>
            <person name="Boyd E.S."/>
            <person name="Colman D.R."/>
            <person name="McGlynn S.E."/>
            <person name="Nealson K.H."/>
            <person name="Kurokawa K."/>
            <person name="Hongoh Y."/>
        </authorList>
    </citation>
    <scope>NUCLEOTIDE SEQUENCE [LARGE SCALE GENOMIC DNA]</scope>
    <source>
        <strain evidence="23 26">S09_30</strain>
        <strain evidence="24 25">S47</strain>
    </source>
</reference>
<dbReference type="CDD" id="cd03353">
    <property type="entry name" value="LbH_GlmU_C"/>
    <property type="match status" value="1"/>
</dbReference>
<feature type="binding site" evidence="20">
    <location>
        <position position="335"/>
    </location>
    <ligand>
        <name>UDP-N-acetyl-alpha-D-glucosamine</name>
        <dbReference type="ChEBI" id="CHEBI:57705"/>
    </ligand>
</feature>
<feature type="binding site" evidence="20">
    <location>
        <position position="106"/>
    </location>
    <ligand>
        <name>Mg(2+)</name>
        <dbReference type="ChEBI" id="CHEBI:18420"/>
    </ligand>
</feature>
<comment type="cofactor">
    <cofactor evidence="20">
        <name>Mg(2+)</name>
        <dbReference type="ChEBI" id="CHEBI:18420"/>
    </cofactor>
    <text evidence="20">Binds 1 Mg(2+) ion per subunit.</text>
</comment>
<evidence type="ECO:0000256" key="3">
    <source>
        <dbReference type="ARBA" id="ARBA00005208"/>
    </source>
</evidence>
<dbReference type="SUPFAM" id="SSF51161">
    <property type="entry name" value="Trimeric LpxA-like enzymes"/>
    <property type="match status" value="1"/>
</dbReference>
<feature type="binding site" evidence="20">
    <location>
        <position position="353"/>
    </location>
    <ligand>
        <name>UDP-N-acetyl-alpha-D-glucosamine</name>
        <dbReference type="ChEBI" id="CHEBI:57705"/>
    </ligand>
</feature>
<keyword evidence="6 20" id="KW-0963">Cytoplasm</keyword>
<evidence type="ECO:0000256" key="14">
    <source>
        <dbReference type="ARBA" id="ARBA00023268"/>
    </source>
</evidence>
<evidence type="ECO:0000256" key="19">
    <source>
        <dbReference type="ARBA" id="ARBA00049628"/>
    </source>
</evidence>
<dbReference type="EMBL" id="BLRW01000089">
    <property type="protein sequence ID" value="GFP23333.1"/>
    <property type="molecule type" value="Genomic_DNA"/>
</dbReference>
<dbReference type="InterPro" id="IPR056818">
    <property type="entry name" value="GlmU/GlgC-like_hexapep"/>
</dbReference>
<evidence type="ECO:0000256" key="4">
    <source>
        <dbReference type="ARBA" id="ARBA00007707"/>
    </source>
</evidence>
<dbReference type="GO" id="GO:0003977">
    <property type="term" value="F:UDP-N-acetylglucosamine diphosphorylase activity"/>
    <property type="evidence" value="ECO:0007669"/>
    <property type="project" value="UniProtKB-UniRule"/>
</dbReference>
<evidence type="ECO:0000256" key="10">
    <source>
        <dbReference type="ARBA" id="ARBA00022737"/>
    </source>
</evidence>
<comment type="subcellular location">
    <subcellularLocation>
        <location evidence="1 20">Cytoplasm</location>
    </subcellularLocation>
</comment>
<feature type="region of interest" description="Linker" evidence="20">
    <location>
        <begin position="233"/>
        <end position="253"/>
    </location>
</feature>
<evidence type="ECO:0000256" key="2">
    <source>
        <dbReference type="ARBA" id="ARBA00005166"/>
    </source>
</evidence>
<dbReference type="GO" id="GO:0006048">
    <property type="term" value="P:UDP-N-acetylglucosamine biosynthetic process"/>
    <property type="evidence" value="ECO:0007669"/>
    <property type="project" value="UniProtKB-UniPathway"/>
</dbReference>
<dbReference type="UniPathway" id="UPA00973"/>
<dbReference type="GO" id="GO:0009245">
    <property type="term" value="P:lipid A biosynthetic process"/>
    <property type="evidence" value="ECO:0007669"/>
    <property type="project" value="UniProtKB-UniRule"/>
</dbReference>
<feature type="domain" description="Nucleotidyl transferase" evidence="21">
    <location>
        <begin position="9"/>
        <end position="222"/>
    </location>
</feature>
<dbReference type="InterPro" id="IPR001451">
    <property type="entry name" value="Hexapep"/>
</dbReference>
<keyword evidence="14 20" id="KW-0511">Multifunctional enzyme</keyword>
<evidence type="ECO:0000256" key="13">
    <source>
        <dbReference type="ARBA" id="ARBA00022984"/>
    </source>
</evidence>
<dbReference type="UniPathway" id="UPA00113">
    <property type="reaction ID" value="UER00532"/>
</dbReference>
<evidence type="ECO:0000256" key="5">
    <source>
        <dbReference type="ARBA" id="ARBA00007947"/>
    </source>
</evidence>
<comment type="catalytic activity">
    <reaction evidence="18 20">
        <text>N-acetyl-alpha-D-glucosamine 1-phosphate + UTP + H(+) = UDP-N-acetyl-alpha-D-glucosamine + diphosphate</text>
        <dbReference type="Rhea" id="RHEA:13509"/>
        <dbReference type="ChEBI" id="CHEBI:15378"/>
        <dbReference type="ChEBI" id="CHEBI:33019"/>
        <dbReference type="ChEBI" id="CHEBI:46398"/>
        <dbReference type="ChEBI" id="CHEBI:57705"/>
        <dbReference type="ChEBI" id="CHEBI:57776"/>
        <dbReference type="EC" id="2.7.7.23"/>
    </reaction>
</comment>
<dbReference type="EMBL" id="BLSD01000064">
    <property type="protein sequence ID" value="GFP39559.1"/>
    <property type="molecule type" value="Genomic_DNA"/>
</dbReference>
<keyword evidence="10 20" id="KW-0677">Repeat</keyword>
<feature type="binding site" evidence="20">
    <location>
        <begin position="11"/>
        <end position="14"/>
    </location>
    <ligand>
        <name>UDP-N-acetyl-alpha-D-glucosamine</name>
        <dbReference type="ChEBI" id="CHEBI:57705"/>
    </ligand>
</feature>
<dbReference type="Pfam" id="PF00132">
    <property type="entry name" value="Hexapep"/>
    <property type="match status" value="1"/>
</dbReference>
<feature type="binding site" evidence="20">
    <location>
        <begin position="104"/>
        <end position="106"/>
    </location>
    <ligand>
        <name>UDP-N-acetyl-alpha-D-glucosamine</name>
        <dbReference type="ChEBI" id="CHEBI:57705"/>
    </ligand>
</feature>
<evidence type="ECO:0000259" key="22">
    <source>
        <dbReference type="Pfam" id="PF24894"/>
    </source>
</evidence>
<dbReference type="GO" id="GO:0016020">
    <property type="term" value="C:membrane"/>
    <property type="evidence" value="ECO:0007669"/>
    <property type="project" value="GOC"/>
</dbReference>
<dbReference type="Pfam" id="PF00483">
    <property type="entry name" value="NTP_transferase"/>
    <property type="match status" value="1"/>
</dbReference>
<keyword evidence="11 20" id="KW-0460">Magnesium</keyword>
<name>A0A6V8Q462_9ACTN</name>
<dbReference type="GO" id="GO:0005737">
    <property type="term" value="C:cytoplasm"/>
    <property type="evidence" value="ECO:0007669"/>
    <property type="project" value="UniProtKB-SubCell"/>
</dbReference>
<dbReference type="GO" id="GO:0000287">
    <property type="term" value="F:magnesium ion binding"/>
    <property type="evidence" value="ECO:0007669"/>
    <property type="project" value="UniProtKB-UniRule"/>
</dbReference>
<dbReference type="InterPro" id="IPR038009">
    <property type="entry name" value="GlmU_C_LbH"/>
</dbReference>
<evidence type="ECO:0000313" key="23">
    <source>
        <dbReference type="EMBL" id="GFP23333.1"/>
    </source>
</evidence>
<evidence type="ECO:0000256" key="15">
    <source>
        <dbReference type="ARBA" id="ARBA00023315"/>
    </source>
</evidence>
<dbReference type="GO" id="GO:0019134">
    <property type="term" value="F:glucosamine-1-phosphate N-acetyltransferase activity"/>
    <property type="evidence" value="ECO:0007669"/>
    <property type="project" value="UniProtKB-UniRule"/>
</dbReference>
<organism evidence="24 25">
    <name type="scientific">Candidatus Hakubella thermalkaliphila</name>
    <dbReference type="NCBI Taxonomy" id="2754717"/>
    <lineage>
        <taxon>Bacteria</taxon>
        <taxon>Bacillati</taxon>
        <taxon>Actinomycetota</taxon>
        <taxon>Actinomycetota incertae sedis</taxon>
        <taxon>Candidatus Hakubellales</taxon>
        <taxon>Candidatus Hakubellaceae</taxon>
        <taxon>Candidatus Hakubella</taxon>
    </lineage>
</organism>
<evidence type="ECO:0000256" key="12">
    <source>
        <dbReference type="ARBA" id="ARBA00022960"/>
    </source>
</evidence>
<feature type="domain" description="Glucose-1-phosphate adenylyltransferase/Bifunctional protein GlmU-like C-terminal hexapeptide" evidence="22">
    <location>
        <begin position="300"/>
        <end position="371"/>
    </location>
</feature>
<keyword evidence="7 20" id="KW-0808">Transferase</keyword>
<keyword evidence="8 20" id="KW-0548">Nucleotidyltransferase</keyword>
<feature type="binding site" evidence="20">
    <location>
        <begin position="81"/>
        <end position="82"/>
    </location>
    <ligand>
        <name>UDP-N-acetyl-alpha-D-glucosamine</name>
        <dbReference type="ChEBI" id="CHEBI:57705"/>
    </ligand>
</feature>
<evidence type="ECO:0000256" key="16">
    <source>
        <dbReference type="ARBA" id="ARBA00023316"/>
    </source>
</evidence>
<dbReference type="EC" id="2.3.1.157" evidence="20"/>
<dbReference type="NCBIfam" id="TIGR01173">
    <property type="entry name" value="glmU"/>
    <property type="match status" value="1"/>
</dbReference>
<feature type="binding site" evidence="20">
    <location>
        <position position="379"/>
    </location>
    <ligand>
        <name>UDP-N-acetyl-alpha-D-glucosamine</name>
        <dbReference type="ChEBI" id="CHEBI:57705"/>
    </ligand>
</feature>
<comment type="catalytic activity">
    <reaction evidence="17 20">
        <text>alpha-D-glucosamine 1-phosphate + acetyl-CoA = N-acetyl-alpha-D-glucosamine 1-phosphate + CoA + H(+)</text>
        <dbReference type="Rhea" id="RHEA:13725"/>
        <dbReference type="ChEBI" id="CHEBI:15378"/>
        <dbReference type="ChEBI" id="CHEBI:57287"/>
        <dbReference type="ChEBI" id="CHEBI:57288"/>
        <dbReference type="ChEBI" id="CHEBI:57776"/>
        <dbReference type="ChEBI" id="CHEBI:58516"/>
        <dbReference type="EC" id="2.3.1.157"/>
    </reaction>
</comment>
<evidence type="ECO:0000313" key="26">
    <source>
        <dbReference type="Proteomes" id="UP000585609"/>
    </source>
</evidence>
<dbReference type="SUPFAM" id="SSF53448">
    <property type="entry name" value="Nucleotide-diphospho-sugar transferases"/>
    <property type="match status" value="1"/>
</dbReference>
<dbReference type="GO" id="GO:0000902">
    <property type="term" value="P:cell morphogenesis"/>
    <property type="evidence" value="ECO:0007669"/>
    <property type="project" value="UniProtKB-UniRule"/>
</dbReference>
<feature type="binding site" evidence="20">
    <location>
        <position position="442"/>
    </location>
    <ligand>
        <name>acetyl-CoA</name>
        <dbReference type="ChEBI" id="CHEBI:57288"/>
    </ligand>
</feature>
<evidence type="ECO:0000256" key="18">
    <source>
        <dbReference type="ARBA" id="ARBA00048493"/>
    </source>
</evidence>
<evidence type="ECO:0000256" key="7">
    <source>
        <dbReference type="ARBA" id="ARBA00022679"/>
    </source>
</evidence>
<evidence type="ECO:0000313" key="24">
    <source>
        <dbReference type="EMBL" id="GFP39559.1"/>
    </source>
</evidence>
<evidence type="ECO:0000256" key="1">
    <source>
        <dbReference type="ARBA" id="ARBA00004496"/>
    </source>
</evidence>
<comment type="similarity">
    <text evidence="5 20">In the N-terminal section; belongs to the N-acetylglucosamine-1-phosphate uridyltransferase family.</text>
</comment>
<proteinExistence type="inferred from homology"/>
<feature type="binding site" evidence="20">
    <location>
        <position position="368"/>
    </location>
    <ligand>
        <name>UDP-N-acetyl-alpha-D-glucosamine</name>
        <dbReference type="ChEBI" id="CHEBI:57705"/>
    </ligand>
</feature>
<evidence type="ECO:0000259" key="21">
    <source>
        <dbReference type="Pfam" id="PF00483"/>
    </source>
</evidence>
<keyword evidence="13 20" id="KW-0573">Peptidoglycan synthesis</keyword>
<gene>
    <name evidence="20" type="primary">glmU</name>
    <name evidence="23" type="ORF">HKBW3S09_00800</name>
    <name evidence="24" type="ORF">HKBW3S47_01257</name>
</gene>
<feature type="active site" description="Proton acceptor" evidence="20">
    <location>
        <position position="365"/>
    </location>
</feature>
<keyword evidence="9 20" id="KW-0479">Metal-binding</keyword>
<comment type="caution">
    <text evidence="24">The sequence shown here is derived from an EMBL/GenBank/DDBJ whole genome shotgun (WGS) entry which is preliminary data.</text>
</comment>
<keyword evidence="16 20" id="KW-0961">Cell wall biogenesis/degradation</keyword>
<dbReference type="Pfam" id="PF24894">
    <property type="entry name" value="Hexapep_GlmU"/>
    <property type="match status" value="1"/>
</dbReference>
<feature type="binding site" evidence="20">
    <location>
        <position position="76"/>
    </location>
    <ligand>
        <name>UDP-N-acetyl-alpha-D-glucosamine</name>
        <dbReference type="ChEBI" id="CHEBI:57705"/>
    </ligand>
</feature>
<dbReference type="GO" id="GO:0009252">
    <property type="term" value="P:peptidoglycan biosynthetic process"/>
    <property type="evidence" value="ECO:0007669"/>
    <property type="project" value="UniProtKB-UniRule"/>
</dbReference>